<evidence type="ECO:0000313" key="2">
    <source>
        <dbReference type="EMBL" id="MDD7970800.1"/>
    </source>
</evidence>
<keyword evidence="1" id="KW-1133">Transmembrane helix</keyword>
<dbReference type="EMBL" id="JAQZSM010000004">
    <property type="protein sequence ID" value="MDD7970800.1"/>
    <property type="molecule type" value="Genomic_DNA"/>
</dbReference>
<proteinExistence type="predicted"/>
<accession>A0ABT5T6Q2</accession>
<evidence type="ECO:0000313" key="3">
    <source>
        <dbReference type="Proteomes" id="UP001431784"/>
    </source>
</evidence>
<keyword evidence="3" id="KW-1185">Reference proteome</keyword>
<organism evidence="2 3">
    <name type="scientific">Roseinatronobacter alkalisoli</name>
    <dbReference type="NCBI Taxonomy" id="3028235"/>
    <lineage>
        <taxon>Bacteria</taxon>
        <taxon>Pseudomonadati</taxon>
        <taxon>Pseudomonadota</taxon>
        <taxon>Alphaproteobacteria</taxon>
        <taxon>Rhodobacterales</taxon>
        <taxon>Paracoccaceae</taxon>
        <taxon>Roseinatronobacter</taxon>
    </lineage>
</organism>
<sequence>MMNGSGMMDGWNMGLHWIWMVLIAAVLVLVIAALIKYLMT</sequence>
<dbReference type="RefSeq" id="WP_274351480.1">
    <property type="nucleotide sequence ID" value="NZ_JAQZSM010000004.1"/>
</dbReference>
<keyword evidence="1" id="KW-0812">Transmembrane</keyword>
<gene>
    <name evidence="2" type="ORF">PUT78_06790</name>
</gene>
<feature type="transmembrane region" description="Helical" evidence="1">
    <location>
        <begin position="17"/>
        <end position="39"/>
    </location>
</feature>
<protein>
    <submittedName>
        <fullName evidence="2">Uncharacterized protein</fullName>
    </submittedName>
</protein>
<evidence type="ECO:0000256" key="1">
    <source>
        <dbReference type="SAM" id="Phobius"/>
    </source>
</evidence>
<comment type="caution">
    <text evidence="2">The sequence shown here is derived from an EMBL/GenBank/DDBJ whole genome shotgun (WGS) entry which is preliminary data.</text>
</comment>
<dbReference type="Proteomes" id="UP001431784">
    <property type="component" value="Unassembled WGS sequence"/>
</dbReference>
<keyword evidence="1" id="KW-0472">Membrane</keyword>
<reference evidence="2" key="1">
    <citation type="submission" date="2023-02" db="EMBL/GenBank/DDBJ databases">
        <title>Description of Roseinatronobacter alkalisoli sp. nov., an alkaliphilic bacerium isolated from soda soil.</title>
        <authorList>
            <person name="Wei W."/>
        </authorList>
    </citation>
    <scope>NUCLEOTIDE SEQUENCE</scope>
    <source>
        <strain evidence="2">HJB301</strain>
    </source>
</reference>
<name>A0ABT5T6Q2_9RHOB</name>